<organism evidence="2 3">
    <name type="scientific">Cypionkella aquatica</name>
    <dbReference type="NCBI Taxonomy" id="1756042"/>
    <lineage>
        <taxon>Bacteria</taxon>
        <taxon>Pseudomonadati</taxon>
        <taxon>Pseudomonadota</taxon>
        <taxon>Alphaproteobacteria</taxon>
        <taxon>Rhodobacterales</taxon>
        <taxon>Paracoccaceae</taxon>
        <taxon>Cypionkella</taxon>
    </lineage>
</organism>
<evidence type="ECO:0000256" key="1">
    <source>
        <dbReference type="SAM" id="Coils"/>
    </source>
</evidence>
<evidence type="ECO:0000313" key="3">
    <source>
        <dbReference type="Proteomes" id="UP001157355"/>
    </source>
</evidence>
<gene>
    <name evidence="2" type="ORF">GCM10010873_26500</name>
</gene>
<sequence>MHARRVAVKPWLIIAALALAAVAGVQGYRMGVSACEARHVAALAEAQAETLVAITKANAAEAKRLAAEQAVRVQNRELEDLARAEPVQSPACLPASRVLRLNKF</sequence>
<dbReference type="EMBL" id="BSPP01000010">
    <property type="protein sequence ID" value="GLS87676.1"/>
    <property type="molecule type" value="Genomic_DNA"/>
</dbReference>
<reference evidence="2 3" key="1">
    <citation type="journal article" date="2014" name="Int. J. Syst. Evol. Microbiol.">
        <title>Complete genome sequence of Corynebacterium casei LMG S-19264T (=DSM 44701T), isolated from a smear-ripened cheese.</title>
        <authorList>
            <consortium name="US DOE Joint Genome Institute (JGI-PGF)"/>
            <person name="Walter F."/>
            <person name="Albersmeier A."/>
            <person name="Kalinowski J."/>
            <person name="Ruckert C."/>
        </authorList>
    </citation>
    <scope>NUCLEOTIDE SEQUENCE [LARGE SCALE GENOMIC DNA]</scope>
    <source>
        <strain evidence="2 3">NBRC 111766</strain>
    </source>
</reference>
<keyword evidence="3" id="KW-1185">Reference proteome</keyword>
<protein>
    <submittedName>
        <fullName evidence="2">Uncharacterized protein</fullName>
    </submittedName>
</protein>
<comment type="caution">
    <text evidence="2">The sequence shown here is derived from an EMBL/GenBank/DDBJ whole genome shotgun (WGS) entry which is preliminary data.</text>
</comment>
<accession>A0AA37U3D5</accession>
<dbReference type="AlphaFoldDB" id="A0AA37U3D5"/>
<keyword evidence="1" id="KW-0175">Coiled coil</keyword>
<dbReference type="Proteomes" id="UP001157355">
    <property type="component" value="Unassembled WGS sequence"/>
</dbReference>
<name>A0AA37U3D5_9RHOB</name>
<feature type="coiled-coil region" evidence="1">
    <location>
        <begin position="57"/>
        <end position="84"/>
    </location>
</feature>
<proteinExistence type="predicted"/>
<evidence type="ECO:0000313" key="2">
    <source>
        <dbReference type="EMBL" id="GLS87676.1"/>
    </source>
</evidence>